<organism evidence="1 2">
    <name type="scientific">Streptomyces himastatinicus ATCC 53653</name>
    <dbReference type="NCBI Taxonomy" id="457427"/>
    <lineage>
        <taxon>Bacteria</taxon>
        <taxon>Bacillati</taxon>
        <taxon>Actinomycetota</taxon>
        <taxon>Actinomycetes</taxon>
        <taxon>Kitasatosporales</taxon>
        <taxon>Streptomycetaceae</taxon>
        <taxon>Streptomyces</taxon>
        <taxon>Streptomyces violaceusniger group</taxon>
    </lineage>
</organism>
<name>D9WDQ7_9ACTN</name>
<proteinExistence type="predicted"/>
<dbReference type="Proteomes" id="UP000003963">
    <property type="component" value="Unassembled WGS sequence"/>
</dbReference>
<evidence type="ECO:0000313" key="1">
    <source>
        <dbReference type="EMBL" id="EFL27264.1"/>
    </source>
</evidence>
<gene>
    <name evidence="1" type="ORF">SSOG_06978</name>
</gene>
<dbReference type="HOGENOM" id="CLU_2939831_0_0_11"/>
<dbReference type="AlphaFoldDB" id="D9WDQ7"/>
<protein>
    <submittedName>
        <fullName evidence="1">Uncharacterized protein</fullName>
    </submittedName>
</protein>
<evidence type="ECO:0000313" key="2">
    <source>
        <dbReference type="Proteomes" id="UP000003963"/>
    </source>
</evidence>
<dbReference type="STRING" id="457427.SSOG_06978"/>
<dbReference type="EMBL" id="GG657754">
    <property type="protein sequence ID" value="EFL27264.1"/>
    <property type="molecule type" value="Genomic_DNA"/>
</dbReference>
<sequence>MADFPGCDTRNEGGICMIMVYMEAPRGVVGVRPMSLARLFENGVKVGAGEDEQSRIGQGV</sequence>
<reference evidence="1 2" key="1">
    <citation type="submission" date="2009-02" db="EMBL/GenBank/DDBJ databases">
        <title>Annotation of Streptomyces hygroscopicus strain ATCC 53653.</title>
        <authorList>
            <consortium name="The Broad Institute Genome Sequencing Platform"/>
            <consortium name="Broad Institute Microbial Sequencing Center"/>
            <person name="Fischbach M."/>
            <person name="Godfrey P."/>
            <person name="Ward D."/>
            <person name="Young S."/>
            <person name="Zeng Q."/>
            <person name="Koehrsen M."/>
            <person name="Alvarado L."/>
            <person name="Berlin A.M."/>
            <person name="Bochicchio J."/>
            <person name="Borenstein D."/>
            <person name="Chapman S.B."/>
            <person name="Chen Z."/>
            <person name="Engels R."/>
            <person name="Freedman E."/>
            <person name="Gellesch M."/>
            <person name="Goldberg J."/>
            <person name="Griggs A."/>
            <person name="Gujja S."/>
            <person name="Heilman E.R."/>
            <person name="Heiman D.I."/>
            <person name="Hepburn T.A."/>
            <person name="Howarth C."/>
            <person name="Jen D."/>
            <person name="Larson L."/>
            <person name="Lewis B."/>
            <person name="Mehta T."/>
            <person name="Park D."/>
            <person name="Pearson M."/>
            <person name="Richards J."/>
            <person name="Roberts A."/>
            <person name="Saif S."/>
            <person name="Shea T.D."/>
            <person name="Shenoy N."/>
            <person name="Sisk P."/>
            <person name="Stolte C."/>
            <person name="Sykes S.N."/>
            <person name="Thomson T."/>
            <person name="Walk T."/>
            <person name="White J."/>
            <person name="Yandava C."/>
            <person name="Straight P."/>
            <person name="Clardy J."/>
            <person name="Hung D."/>
            <person name="Kolter R."/>
            <person name="Mekalanos J."/>
            <person name="Walker S."/>
            <person name="Walsh C.T."/>
            <person name="Wieland-Brown L.C."/>
            <person name="Haas B."/>
            <person name="Nusbaum C."/>
            <person name="Birren B."/>
        </authorList>
    </citation>
    <scope>NUCLEOTIDE SEQUENCE [LARGE SCALE GENOMIC DNA]</scope>
    <source>
        <strain evidence="1 2">ATCC 53653</strain>
    </source>
</reference>
<keyword evidence="2" id="KW-1185">Reference proteome</keyword>
<accession>D9WDQ7</accession>